<protein>
    <submittedName>
        <fullName evidence="1">Uncharacterized protein</fullName>
    </submittedName>
</protein>
<proteinExistence type="predicted"/>
<dbReference type="Proteomes" id="UP001059597">
    <property type="component" value="Chromosome"/>
</dbReference>
<organism evidence="1 2">
    <name type="scientific">Streptomyces nigrescens</name>
    <dbReference type="NCBI Taxonomy" id="1920"/>
    <lineage>
        <taxon>Bacteria</taxon>
        <taxon>Bacillati</taxon>
        <taxon>Actinomycetota</taxon>
        <taxon>Actinomycetes</taxon>
        <taxon>Kitasatosporales</taxon>
        <taxon>Streptomycetaceae</taxon>
        <taxon>Streptomyces</taxon>
    </lineage>
</organism>
<gene>
    <name evidence="1" type="ORF">HEK616_55680</name>
</gene>
<sequence length="65" mass="6844">MGEYTVPTPVAPAGPELEPVPVAACDVCQALAREREEARADGHRLAVRSCNAVIAGHPHGRADRT</sequence>
<reference evidence="1" key="1">
    <citation type="submission" date="2022-06" db="EMBL/GenBank/DDBJ databases">
        <title>Complete genome sequence of Streptomyces nigrescens HEK616.</title>
        <authorList>
            <person name="Asamizu S."/>
            <person name="Onaka H."/>
        </authorList>
    </citation>
    <scope>NUCLEOTIDE SEQUENCE</scope>
    <source>
        <strain evidence="1">HEK616</strain>
    </source>
</reference>
<evidence type="ECO:0000313" key="1">
    <source>
        <dbReference type="EMBL" id="BDM72081.1"/>
    </source>
</evidence>
<accession>A0ABM8A0E0</accession>
<name>A0ABM8A0E0_STRNI</name>
<keyword evidence="2" id="KW-1185">Reference proteome</keyword>
<evidence type="ECO:0000313" key="2">
    <source>
        <dbReference type="Proteomes" id="UP001059597"/>
    </source>
</evidence>
<dbReference type="EMBL" id="AP026073">
    <property type="protein sequence ID" value="BDM72081.1"/>
    <property type="molecule type" value="Genomic_DNA"/>
</dbReference>